<dbReference type="Pfam" id="PF13289">
    <property type="entry name" value="SIR2_2"/>
    <property type="match status" value="1"/>
</dbReference>
<sequence length="160" mass="19043">MSNYILEQLYVENKDNNLVIFVGLEISRYYSNLPEVFPDWEMLIDKLKEGLNIDFNKNKDYLRIAQIFEDKYGRKELNNILIELFPEHVNPGKLHELLFEVKPAHIITTNYDSLIEKALEGSYKKLQYQVLKKDQDFPYALKYSKWKNFLQNIKSNIANC</sequence>
<dbReference type="RefSeq" id="WP_207567225.1">
    <property type="nucleotide sequence ID" value="NZ_CP071446.1"/>
</dbReference>
<name>A0ABX7SAN9_9BACT</name>
<organism evidence="1 2">
    <name type="scientific">Thermosipho ferrireducens</name>
    <dbReference type="NCBI Taxonomy" id="2571116"/>
    <lineage>
        <taxon>Bacteria</taxon>
        <taxon>Thermotogati</taxon>
        <taxon>Thermotogota</taxon>
        <taxon>Thermotogae</taxon>
        <taxon>Thermotogales</taxon>
        <taxon>Fervidobacteriaceae</taxon>
        <taxon>Thermosipho</taxon>
    </lineage>
</organism>
<keyword evidence="2" id="KW-1185">Reference proteome</keyword>
<protein>
    <submittedName>
        <fullName evidence="1">SIR2 family protein</fullName>
    </submittedName>
</protein>
<dbReference type="EMBL" id="CP071446">
    <property type="protein sequence ID" value="QTA38508.1"/>
    <property type="molecule type" value="Genomic_DNA"/>
</dbReference>
<proteinExistence type="predicted"/>
<dbReference type="Proteomes" id="UP000671862">
    <property type="component" value="Chromosome"/>
</dbReference>
<gene>
    <name evidence="1" type="ORF">JYK00_03025</name>
</gene>
<accession>A0ABX7SAN9</accession>
<evidence type="ECO:0000313" key="2">
    <source>
        <dbReference type="Proteomes" id="UP000671862"/>
    </source>
</evidence>
<reference evidence="1 2" key="1">
    <citation type="submission" date="2021-03" db="EMBL/GenBank/DDBJ databases">
        <title>Thermosipho ferrireducens sp.nov., an anaerobic thermophilic iron-reducing bacterium isolated from a deep-sea hydrothermal sulfide deposits.</title>
        <authorList>
            <person name="Zeng X."/>
            <person name="Chen Y."/>
            <person name="Shao Z."/>
        </authorList>
    </citation>
    <scope>NUCLEOTIDE SEQUENCE [LARGE SCALE GENOMIC DNA]</scope>
    <source>
        <strain evidence="1 2">JL129W03</strain>
    </source>
</reference>
<evidence type="ECO:0000313" key="1">
    <source>
        <dbReference type="EMBL" id="QTA38508.1"/>
    </source>
</evidence>